<proteinExistence type="predicted"/>
<accession>A0A0H3KWC9</accession>
<gene>
    <name evidence="1" type="ordered locus">BMULJ_04842</name>
</gene>
<dbReference type="STRING" id="395019.BMULJ_04842"/>
<dbReference type="eggNOG" id="COG0494">
    <property type="taxonomic scope" value="Bacteria"/>
</dbReference>
<dbReference type="Proteomes" id="UP000008815">
    <property type="component" value="Chromosome 2"/>
</dbReference>
<protein>
    <recommendedName>
        <fullName evidence="3">DUF4406 domain-containing protein</fullName>
    </recommendedName>
</protein>
<reference evidence="1 2" key="1">
    <citation type="submission" date="2007-04" db="EMBL/GenBank/DDBJ databases">
        <title>Complete genome sequence of Burkholderia multivorans ATCC 17616.</title>
        <authorList>
            <person name="Ohtsubo Y."/>
            <person name="Yamashita A."/>
            <person name="Kurokawa K."/>
            <person name="Takami H."/>
            <person name="Yuhara S."/>
            <person name="Nishiyama E."/>
            <person name="Endo R."/>
            <person name="Miyazaki R."/>
            <person name="Ono A."/>
            <person name="Yano K."/>
            <person name="Ito M."/>
            <person name="Sota M."/>
            <person name="Yuji N."/>
            <person name="Hattori M."/>
            <person name="Tsuda M."/>
        </authorList>
    </citation>
    <scope>NUCLEOTIDE SEQUENCE [LARGE SCALE GENOMIC DNA]</scope>
    <source>
        <strain evidence="2">ATCC 17616 / 249</strain>
    </source>
</reference>
<dbReference type="EMBL" id="AP009386">
    <property type="protein sequence ID" value="BAG46689.1"/>
    <property type="molecule type" value="Genomic_DNA"/>
</dbReference>
<dbReference type="RefSeq" id="WP_006396499.1">
    <property type="nucleotide sequence ID" value="NC_010086.1"/>
</dbReference>
<dbReference type="AlphaFoldDB" id="A0A0H3KWC9"/>
<dbReference type="Gene3D" id="3.40.50.10400">
    <property type="entry name" value="Hypothetical protein PA1492"/>
    <property type="match status" value="1"/>
</dbReference>
<dbReference type="InterPro" id="IPR025518">
    <property type="entry name" value="DUF4406"/>
</dbReference>
<dbReference type="HOGENOM" id="CLU_2046009_0_0_4"/>
<dbReference type="Pfam" id="PF14359">
    <property type="entry name" value="DUF4406"/>
    <property type="match status" value="1"/>
</dbReference>
<evidence type="ECO:0000313" key="2">
    <source>
        <dbReference type="Proteomes" id="UP000008815"/>
    </source>
</evidence>
<name>A0A0H3KWC9_BURM1</name>
<sequence>MRPQLILIAGPYRSGTNGDPARIADNLVRLERAALAVYQRGHMPMIGEWVSLPLARMAGSIQTGDAISEAFLYPVAHRMIQQCDSILRIDGESKGADADVNVARKLGLPVYYRVDDIPAASAGEHSVE</sequence>
<keyword evidence="2" id="KW-1185">Reference proteome</keyword>
<dbReference type="KEGG" id="bmj:BMULJ_04842"/>
<evidence type="ECO:0008006" key="3">
    <source>
        <dbReference type="Google" id="ProtNLM"/>
    </source>
</evidence>
<dbReference type="KEGG" id="bmu:Bmul_3675"/>
<evidence type="ECO:0000313" key="1">
    <source>
        <dbReference type="EMBL" id="BAG46689.1"/>
    </source>
</evidence>
<organism evidence="1 2">
    <name type="scientific">Burkholderia multivorans (strain ATCC 17616 / 249)</name>
    <dbReference type="NCBI Taxonomy" id="395019"/>
    <lineage>
        <taxon>Bacteria</taxon>
        <taxon>Pseudomonadati</taxon>
        <taxon>Pseudomonadota</taxon>
        <taxon>Betaproteobacteria</taxon>
        <taxon>Burkholderiales</taxon>
        <taxon>Burkholderiaceae</taxon>
        <taxon>Burkholderia</taxon>
        <taxon>Burkholderia cepacia complex</taxon>
    </lineage>
</organism>